<feature type="domain" description="ABC-2 type transporter transmembrane" evidence="7">
    <location>
        <begin position="20"/>
        <end position="379"/>
    </location>
</feature>
<dbReference type="AlphaFoldDB" id="A0A1I1DT96"/>
<keyword evidence="9" id="KW-1185">Reference proteome</keyword>
<evidence type="ECO:0000256" key="2">
    <source>
        <dbReference type="ARBA" id="ARBA00022475"/>
    </source>
</evidence>
<evidence type="ECO:0000313" key="9">
    <source>
        <dbReference type="Proteomes" id="UP000199376"/>
    </source>
</evidence>
<dbReference type="GO" id="GO:0005886">
    <property type="term" value="C:plasma membrane"/>
    <property type="evidence" value="ECO:0007669"/>
    <property type="project" value="UniProtKB-SubCell"/>
</dbReference>
<feature type="transmembrane region" description="Helical" evidence="6">
    <location>
        <begin position="176"/>
        <end position="201"/>
    </location>
</feature>
<feature type="transmembrane region" description="Helical" evidence="6">
    <location>
        <begin position="21"/>
        <end position="43"/>
    </location>
</feature>
<reference evidence="8 9" key="1">
    <citation type="submission" date="2016-10" db="EMBL/GenBank/DDBJ databases">
        <authorList>
            <person name="de Groot N.N."/>
        </authorList>
    </citation>
    <scope>NUCLEOTIDE SEQUENCE [LARGE SCALE GENOMIC DNA]</scope>
    <source>
        <strain evidence="8 9">DSM 19113</strain>
    </source>
</reference>
<keyword evidence="2" id="KW-1003">Cell membrane</keyword>
<keyword evidence="5 6" id="KW-0472">Membrane</keyword>
<dbReference type="EMBL" id="FOLI01000001">
    <property type="protein sequence ID" value="SFB77626.1"/>
    <property type="molecule type" value="Genomic_DNA"/>
</dbReference>
<dbReference type="PANTHER" id="PTHR30294">
    <property type="entry name" value="MEMBRANE COMPONENT OF ABC TRANSPORTER YHHJ-RELATED"/>
    <property type="match status" value="1"/>
</dbReference>
<dbReference type="RefSeq" id="WP_159427759.1">
    <property type="nucleotide sequence ID" value="NZ_FOLI01000001.1"/>
</dbReference>
<name>A0A1I1DT96_9LACO</name>
<feature type="transmembrane region" description="Helical" evidence="6">
    <location>
        <begin position="359"/>
        <end position="382"/>
    </location>
</feature>
<comment type="subcellular location">
    <subcellularLocation>
        <location evidence="1">Cell membrane</location>
        <topology evidence="1">Multi-pass membrane protein</topology>
    </subcellularLocation>
</comment>
<evidence type="ECO:0000256" key="5">
    <source>
        <dbReference type="ARBA" id="ARBA00023136"/>
    </source>
</evidence>
<evidence type="ECO:0000256" key="6">
    <source>
        <dbReference type="SAM" id="Phobius"/>
    </source>
</evidence>
<organism evidence="8 9">
    <name type="scientific">Fructobacillus durionis</name>
    <dbReference type="NCBI Taxonomy" id="283737"/>
    <lineage>
        <taxon>Bacteria</taxon>
        <taxon>Bacillati</taxon>
        <taxon>Bacillota</taxon>
        <taxon>Bacilli</taxon>
        <taxon>Lactobacillales</taxon>
        <taxon>Lactobacillaceae</taxon>
        <taxon>Fructobacillus</taxon>
    </lineage>
</organism>
<dbReference type="Proteomes" id="UP000199376">
    <property type="component" value="Unassembled WGS sequence"/>
</dbReference>
<dbReference type="OrthoDB" id="9768837at2"/>
<feature type="transmembrane region" description="Helical" evidence="6">
    <location>
        <begin position="309"/>
        <end position="329"/>
    </location>
</feature>
<keyword evidence="4 6" id="KW-1133">Transmembrane helix</keyword>
<keyword evidence="3 6" id="KW-0812">Transmembrane</keyword>
<sequence length="416" mass="45370">MDKQITLVAKHTFFTRLKKKSFWWVLFGPVALIVFSAAIGWGVSVFSSNKTADVAVVAPSEVQSAIKQNQKHLNIKVKNEKTETAAKQSLNNGDLDGVLIINNDQGTLLTQPKSNSIDTDKLKSFLSKQLLADKAAKYNLTDKQIADLKSPFNLSSKVVDKNEKKDSEAADAVKQILTMAIGIVVFIIVSTYSSIIGNEIANEKSSRIMETLLAASSAKAQYFGKILGVSYLLLTQLVLYGLAGGVIAMVGQKMAITKMVFSYLTALTPGFWFFTLAFVIISTASYLILAAIAASLVNDQSQISQAMTPVTLIAMVPYIVAISSSSAGAGNNAFIQVLSYIPLMGQSIMPSQLANHYAAWWQASLSLVLAILFFAFLLHFGLKLYKKNVLSYSEENISKQLLASLLPEKWLKKKKS</sequence>
<evidence type="ECO:0000256" key="1">
    <source>
        <dbReference type="ARBA" id="ARBA00004651"/>
    </source>
</evidence>
<protein>
    <submittedName>
        <fullName evidence="8">ABC-2 type transport system permease protein</fullName>
    </submittedName>
</protein>
<feature type="transmembrane region" description="Helical" evidence="6">
    <location>
        <begin position="271"/>
        <end position="297"/>
    </location>
</feature>
<dbReference type="InterPro" id="IPR051449">
    <property type="entry name" value="ABC-2_transporter_component"/>
</dbReference>
<gene>
    <name evidence="8" type="ORF">SAMN05660453_0095</name>
</gene>
<dbReference type="InterPro" id="IPR013525">
    <property type="entry name" value="ABC2_TM"/>
</dbReference>
<evidence type="ECO:0000313" key="8">
    <source>
        <dbReference type="EMBL" id="SFB77626.1"/>
    </source>
</evidence>
<dbReference type="GO" id="GO:0140359">
    <property type="term" value="F:ABC-type transporter activity"/>
    <property type="evidence" value="ECO:0007669"/>
    <property type="project" value="InterPro"/>
</dbReference>
<feature type="transmembrane region" description="Helical" evidence="6">
    <location>
        <begin position="222"/>
        <end position="251"/>
    </location>
</feature>
<evidence type="ECO:0000259" key="7">
    <source>
        <dbReference type="Pfam" id="PF12698"/>
    </source>
</evidence>
<evidence type="ECO:0000256" key="4">
    <source>
        <dbReference type="ARBA" id="ARBA00022989"/>
    </source>
</evidence>
<dbReference type="PANTHER" id="PTHR30294:SF29">
    <property type="entry name" value="MULTIDRUG ABC TRANSPORTER PERMEASE YBHS-RELATED"/>
    <property type="match status" value="1"/>
</dbReference>
<proteinExistence type="predicted"/>
<evidence type="ECO:0000256" key="3">
    <source>
        <dbReference type="ARBA" id="ARBA00022692"/>
    </source>
</evidence>
<dbReference type="Pfam" id="PF12698">
    <property type="entry name" value="ABC2_membrane_3"/>
    <property type="match status" value="1"/>
</dbReference>
<accession>A0A1I1DT96</accession>
<dbReference type="STRING" id="283737.SAMN05660453_0095"/>